<feature type="domain" description="GS catalytic" evidence="8">
    <location>
        <begin position="141"/>
        <end position="479"/>
    </location>
</feature>
<evidence type="ECO:0000256" key="2">
    <source>
        <dbReference type="ARBA" id="ARBA00022598"/>
    </source>
</evidence>
<dbReference type="GO" id="GO:0004356">
    <property type="term" value="F:glutamine synthetase activity"/>
    <property type="evidence" value="ECO:0007669"/>
    <property type="project" value="InterPro"/>
</dbReference>
<dbReference type="PATRIC" id="fig|1618486.3.peg.86"/>
<dbReference type="Proteomes" id="UP000034917">
    <property type="component" value="Unassembled WGS sequence"/>
</dbReference>
<accession>A0A0G0GKR6</accession>
<proteinExistence type="inferred from homology"/>
<dbReference type="SMART" id="SM01230">
    <property type="entry name" value="Gln-synt_C"/>
    <property type="match status" value="1"/>
</dbReference>
<comment type="cofactor">
    <cofactor evidence="1">
        <name>Mg(2+)</name>
        <dbReference type="ChEBI" id="CHEBI:18420"/>
    </cofactor>
</comment>
<dbReference type="PANTHER" id="PTHR43785">
    <property type="entry name" value="GAMMA-GLUTAMYLPUTRESCINE SYNTHETASE"/>
    <property type="match status" value="1"/>
</dbReference>
<dbReference type="InterPro" id="IPR014746">
    <property type="entry name" value="Gln_synth/guanido_kin_cat_dom"/>
</dbReference>
<gene>
    <name evidence="9" type="ORF">US40_C0001G0084</name>
</gene>
<dbReference type="SUPFAM" id="SSF55931">
    <property type="entry name" value="Glutamine synthetase/guanido kinase"/>
    <property type="match status" value="1"/>
</dbReference>
<dbReference type="SUPFAM" id="SSF54368">
    <property type="entry name" value="Glutamine synthetase, N-terminal domain"/>
    <property type="match status" value="1"/>
</dbReference>
<keyword evidence="3" id="KW-0547">Nucleotide-binding</keyword>
<evidence type="ECO:0000259" key="8">
    <source>
        <dbReference type="PROSITE" id="PS51987"/>
    </source>
</evidence>
<reference evidence="9 10" key="1">
    <citation type="journal article" date="2015" name="Nature">
        <title>rRNA introns, odd ribosomes, and small enigmatic genomes across a large radiation of phyla.</title>
        <authorList>
            <person name="Brown C.T."/>
            <person name="Hug L.A."/>
            <person name="Thomas B.C."/>
            <person name="Sharon I."/>
            <person name="Castelle C.J."/>
            <person name="Singh A."/>
            <person name="Wilkins M.J."/>
            <person name="Williams K.H."/>
            <person name="Banfield J.F."/>
        </authorList>
    </citation>
    <scope>NUCLEOTIDE SEQUENCE [LARGE SCALE GENOMIC DNA]</scope>
</reference>
<dbReference type="InterPro" id="IPR027303">
    <property type="entry name" value="Gln_synth_gly_rich_site"/>
</dbReference>
<comment type="caution">
    <text evidence="9">The sequence shown here is derived from an EMBL/GenBank/DDBJ whole genome shotgun (WGS) entry which is preliminary data.</text>
</comment>
<keyword evidence="5" id="KW-0460">Magnesium</keyword>
<evidence type="ECO:0000256" key="6">
    <source>
        <dbReference type="PROSITE-ProRule" id="PRU01331"/>
    </source>
</evidence>
<dbReference type="AlphaFoldDB" id="A0A0G0GKR6"/>
<sequence>MDNQTNLRNFLEIPYDRLEELNLEAKKKRVSNLSDKDLKTHYLNYLKKEKRLKAVTIGFSDMEGRFHMLDYDKKFFLGSYDNLTFDGSSIRGFSRQAESDLRLKVDWRAFWWLPTDVFGPGKVLMMGEIFGQDGKPYQMDSRGLLKTYAKELKSNKGYTVYASNEVEGFLVKGEDAEKNFNERTGFELAAKGGYYHSLPNDALRVFIDRTAEAQRAMGFENEKDHPEVAPSQFELNYSYSEIVNAADQIQIYKLVARQIARNMGMTATFLPKPIVGINGSGMHTNLSIAKNGKNLFYDKGGRGQLSKLGWDVVNRILNSANDICLILNGSVNAYRRLDPHFEAPNEIKVSEVDRGAMIRIPLFNEKSARIEVRSVAPDANPYLMMYVLSKVALEGPIKKERKNKRARISFLPSNVDIAIQRFKDSDVITNILGEEFKSKFLDLKQASANRSPLDLGTRVKNGEVLYHHEVYNQVIWNGF</sequence>
<dbReference type="PROSITE" id="PS00181">
    <property type="entry name" value="GLNA_ATP"/>
    <property type="match status" value="1"/>
</dbReference>
<dbReference type="GO" id="GO:0006542">
    <property type="term" value="P:glutamine biosynthetic process"/>
    <property type="evidence" value="ECO:0007669"/>
    <property type="project" value="InterPro"/>
</dbReference>
<dbReference type="PANTHER" id="PTHR43785:SF12">
    <property type="entry name" value="TYPE-1 GLUTAMINE SYNTHETASE 2"/>
    <property type="match status" value="1"/>
</dbReference>
<dbReference type="InterPro" id="IPR008147">
    <property type="entry name" value="Gln_synt_N"/>
</dbReference>
<evidence type="ECO:0000256" key="5">
    <source>
        <dbReference type="ARBA" id="ARBA00022842"/>
    </source>
</evidence>
<dbReference type="EMBL" id="LBSV01000001">
    <property type="protein sequence ID" value="KKQ26735.1"/>
    <property type="molecule type" value="Genomic_DNA"/>
</dbReference>
<evidence type="ECO:0000313" key="10">
    <source>
        <dbReference type="Proteomes" id="UP000034917"/>
    </source>
</evidence>
<organism evidence="9 10">
    <name type="scientific">Candidatus Roizmanbacteria bacterium GW2011_GWC2_37_13</name>
    <dbReference type="NCBI Taxonomy" id="1618486"/>
    <lineage>
        <taxon>Bacteria</taxon>
        <taxon>Candidatus Roizmaniibacteriota</taxon>
    </lineage>
</organism>
<dbReference type="InterPro" id="IPR036651">
    <property type="entry name" value="Gln_synt_N_sf"/>
</dbReference>
<dbReference type="Gene3D" id="3.30.590.10">
    <property type="entry name" value="Glutamine synthetase/guanido kinase, catalytic domain"/>
    <property type="match status" value="1"/>
</dbReference>
<name>A0A0G0GKR6_9BACT</name>
<dbReference type="Pfam" id="PF03951">
    <property type="entry name" value="Gln-synt_N"/>
    <property type="match status" value="1"/>
</dbReference>
<evidence type="ECO:0000256" key="4">
    <source>
        <dbReference type="ARBA" id="ARBA00022840"/>
    </source>
</evidence>
<evidence type="ECO:0000256" key="1">
    <source>
        <dbReference type="ARBA" id="ARBA00001946"/>
    </source>
</evidence>
<dbReference type="InterPro" id="IPR008146">
    <property type="entry name" value="Gln_synth_cat_dom"/>
</dbReference>
<dbReference type="GO" id="GO:0005524">
    <property type="term" value="F:ATP binding"/>
    <property type="evidence" value="ECO:0007669"/>
    <property type="project" value="UniProtKB-KW"/>
</dbReference>
<keyword evidence="2" id="KW-0436">Ligase</keyword>
<evidence type="ECO:0000256" key="3">
    <source>
        <dbReference type="ARBA" id="ARBA00022741"/>
    </source>
</evidence>
<dbReference type="PROSITE" id="PS51987">
    <property type="entry name" value="GS_CATALYTIC"/>
    <property type="match status" value="1"/>
</dbReference>
<evidence type="ECO:0000256" key="7">
    <source>
        <dbReference type="RuleBase" id="RU000384"/>
    </source>
</evidence>
<dbReference type="Gene3D" id="3.10.20.70">
    <property type="entry name" value="Glutamine synthetase, N-terminal domain"/>
    <property type="match status" value="1"/>
</dbReference>
<dbReference type="Pfam" id="PF00120">
    <property type="entry name" value="Gln-synt_C"/>
    <property type="match status" value="1"/>
</dbReference>
<keyword evidence="4" id="KW-0067">ATP-binding</keyword>
<comment type="similarity">
    <text evidence="6 7">Belongs to the glutamine synthetase family.</text>
</comment>
<evidence type="ECO:0000313" key="9">
    <source>
        <dbReference type="EMBL" id="KKQ26735.1"/>
    </source>
</evidence>
<protein>
    <submittedName>
        <fullName evidence="9">Glutamine synthetase</fullName>
    </submittedName>
</protein>